<evidence type="ECO:0000256" key="1">
    <source>
        <dbReference type="ARBA" id="ARBA00001946"/>
    </source>
</evidence>
<evidence type="ECO:0000313" key="4">
    <source>
        <dbReference type="EMBL" id="GGF43781.1"/>
    </source>
</evidence>
<dbReference type="EMBL" id="BMCS01000003">
    <property type="protein sequence ID" value="GGF43781.1"/>
    <property type="molecule type" value="Genomic_DNA"/>
</dbReference>
<dbReference type="SUPFAM" id="SSF51621">
    <property type="entry name" value="Phosphoenolpyruvate/pyruvate domain"/>
    <property type="match status" value="1"/>
</dbReference>
<comment type="cofactor">
    <cofactor evidence="1">
        <name>Mg(2+)</name>
        <dbReference type="ChEBI" id="CHEBI:18420"/>
    </cofactor>
</comment>
<dbReference type="InterPro" id="IPR015813">
    <property type="entry name" value="Pyrv/PenolPyrv_kinase-like_dom"/>
</dbReference>
<dbReference type="PANTHER" id="PTHR32308">
    <property type="entry name" value="LYASE BETA SUBUNIT, PUTATIVE (AFU_ORTHOLOGUE AFUA_4G13030)-RELATED"/>
    <property type="match status" value="1"/>
</dbReference>
<accession>A0ABQ1V891</accession>
<evidence type="ECO:0000256" key="2">
    <source>
        <dbReference type="ARBA" id="ARBA00022723"/>
    </source>
</evidence>
<dbReference type="RefSeq" id="WP_188493015.1">
    <property type="nucleotide sequence ID" value="NZ_BMCS01000003.1"/>
</dbReference>
<organism evidence="4 5">
    <name type="scientific">Williamsia phyllosphaerae</name>
    <dbReference type="NCBI Taxonomy" id="885042"/>
    <lineage>
        <taxon>Bacteria</taxon>
        <taxon>Bacillati</taxon>
        <taxon>Actinomycetota</taxon>
        <taxon>Actinomycetes</taxon>
        <taxon>Mycobacteriales</taxon>
        <taxon>Nocardiaceae</taxon>
        <taxon>Williamsia</taxon>
    </lineage>
</organism>
<dbReference type="Gene3D" id="3.20.20.60">
    <property type="entry name" value="Phosphoenolpyruvate-binding domains"/>
    <property type="match status" value="1"/>
</dbReference>
<keyword evidence="3" id="KW-0460">Magnesium</keyword>
<comment type="caution">
    <text evidence="4">The sequence shown here is derived from an EMBL/GenBank/DDBJ whole genome shotgun (WGS) entry which is preliminary data.</text>
</comment>
<name>A0ABQ1V891_9NOCA</name>
<evidence type="ECO:0000313" key="5">
    <source>
        <dbReference type="Proteomes" id="UP000632454"/>
    </source>
</evidence>
<dbReference type="InterPro" id="IPR054255">
    <property type="entry name" value="DUF6986"/>
</dbReference>
<dbReference type="Proteomes" id="UP000632454">
    <property type="component" value="Unassembled WGS sequence"/>
</dbReference>
<evidence type="ECO:0000256" key="3">
    <source>
        <dbReference type="ARBA" id="ARBA00022842"/>
    </source>
</evidence>
<dbReference type="InterPro" id="IPR040442">
    <property type="entry name" value="Pyrv_kinase-like_dom_sf"/>
</dbReference>
<keyword evidence="5" id="KW-1185">Reference proteome</keyword>
<protein>
    <submittedName>
        <fullName evidence="4">Aldolase</fullName>
    </submittedName>
</protein>
<dbReference type="PANTHER" id="PTHR32308:SF10">
    <property type="entry name" value="CITRATE LYASE SUBUNIT BETA"/>
    <property type="match status" value="1"/>
</dbReference>
<sequence length="420" mass="44509">MTDGTDTTGLRARAQARMDDLLREVDAELAAGYPDSRAETQPVHTVYVPADAVGPDTLDEWGARAVELAESARPTLVELSSESAVDTALTRLRTAPIEDLRIDLEDGYGWRDDAVEDRHARAAGAVLAQWSATGSGPRLSSGVRCKGLGPVERNRGLRTMEAVLDGAGGVPDGFVFTVPKLRAVAQVDAVIALCEEIERAHGLAPMTVRFELQIESPQAVVGASGAATVAQAIHRSGPRLSGLHYGTYDYSAACGIVSAYQSLEHPVADHAKAVMLASAAQTGVWVCDGSTQIIPTGDAAQVDAALRRHHRLVRRSLERGFYQGWDMHPGHLVTRWLAVQTFFADAMPAAAARLQRYLERTVGDGTTDATDGGVMDEPATARALAGVLVRGWGVDAFEPAHVTAIGPLCTPERVAPLAGG</sequence>
<keyword evidence="2" id="KW-0479">Metal-binding</keyword>
<dbReference type="Pfam" id="PF22484">
    <property type="entry name" value="DUF6986"/>
    <property type="match status" value="1"/>
</dbReference>
<gene>
    <name evidence="4" type="ORF">GCM10007298_44400</name>
</gene>
<reference evidence="5" key="1">
    <citation type="journal article" date="2019" name="Int. J. Syst. Evol. Microbiol.">
        <title>The Global Catalogue of Microorganisms (GCM) 10K type strain sequencing project: providing services to taxonomists for standard genome sequencing and annotation.</title>
        <authorList>
            <consortium name="The Broad Institute Genomics Platform"/>
            <consortium name="The Broad Institute Genome Sequencing Center for Infectious Disease"/>
            <person name="Wu L."/>
            <person name="Ma J."/>
        </authorList>
    </citation>
    <scope>NUCLEOTIDE SEQUENCE [LARGE SCALE GENOMIC DNA]</scope>
    <source>
        <strain evidence="5">CCM 7855</strain>
    </source>
</reference>
<proteinExistence type="predicted"/>